<gene>
    <name evidence="2" type="ORF">CWE06_12305</name>
</gene>
<dbReference type="AlphaFoldDB" id="A0A432VPD3"/>
<keyword evidence="1" id="KW-1133">Transmembrane helix</keyword>
<reference evidence="2 3" key="1">
    <citation type="journal article" date="2011" name="Front. Microbiol.">
        <title>Genomic signatures of strain selection and enhancement in Bacillus atrophaeus var. globigii, a historical biowarfare simulant.</title>
        <authorList>
            <person name="Gibbons H.S."/>
            <person name="Broomall S.M."/>
            <person name="McNew L.A."/>
            <person name="Daligault H."/>
            <person name="Chapman C."/>
            <person name="Bruce D."/>
            <person name="Karavis M."/>
            <person name="Krepps M."/>
            <person name="McGregor P.A."/>
            <person name="Hong C."/>
            <person name="Park K.H."/>
            <person name="Akmal A."/>
            <person name="Feldman A."/>
            <person name="Lin J.S."/>
            <person name="Chang W.E."/>
            <person name="Higgs B.W."/>
            <person name="Demirev P."/>
            <person name="Lindquist J."/>
            <person name="Liem A."/>
            <person name="Fochler E."/>
            <person name="Read T.D."/>
            <person name="Tapia R."/>
            <person name="Johnson S."/>
            <person name="Bishop-Lilly K.A."/>
            <person name="Detter C."/>
            <person name="Han C."/>
            <person name="Sozhamannan S."/>
            <person name="Rosenzweig C.N."/>
            <person name="Skowronski E.W."/>
        </authorList>
    </citation>
    <scope>NUCLEOTIDE SEQUENCE [LARGE SCALE GENOMIC DNA]</scope>
    <source>
        <strain evidence="2 3">AK5</strain>
    </source>
</reference>
<comment type="caution">
    <text evidence="2">The sequence shown here is derived from an EMBL/GenBank/DDBJ whole genome shotgun (WGS) entry which is preliminary data.</text>
</comment>
<evidence type="ECO:0000256" key="1">
    <source>
        <dbReference type="SAM" id="Phobius"/>
    </source>
</evidence>
<feature type="transmembrane region" description="Helical" evidence="1">
    <location>
        <begin position="20"/>
        <end position="38"/>
    </location>
</feature>
<keyword evidence="1" id="KW-0812">Transmembrane</keyword>
<keyword evidence="3" id="KW-1185">Reference proteome</keyword>
<protein>
    <submittedName>
        <fullName evidence="2">Uncharacterized protein</fullName>
    </submittedName>
</protein>
<accession>A0A432VPD3</accession>
<organism evidence="2 3">
    <name type="scientific">Aliidiomarina haloalkalitolerans</name>
    <dbReference type="NCBI Taxonomy" id="859059"/>
    <lineage>
        <taxon>Bacteria</taxon>
        <taxon>Pseudomonadati</taxon>
        <taxon>Pseudomonadota</taxon>
        <taxon>Gammaproteobacteria</taxon>
        <taxon>Alteromonadales</taxon>
        <taxon>Idiomarinaceae</taxon>
        <taxon>Aliidiomarina</taxon>
    </lineage>
</organism>
<proteinExistence type="predicted"/>
<evidence type="ECO:0000313" key="2">
    <source>
        <dbReference type="EMBL" id="RUO17986.1"/>
    </source>
</evidence>
<keyword evidence="1" id="KW-0472">Membrane</keyword>
<dbReference type="EMBL" id="PIPI01000017">
    <property type="protein sequence ID" value="RUO17986.1"/>
    <property type="molecule type" value="Genomic_DNA"/>
</dbReference>
<name>A0A432VPD3_9GAMM</name>
<dbReference type="Proteomes" id="UP000288212">
    <property type="component" value="Unassembled WGS sequence"/>
</dbReference>
<sequence length="202" mass="23518">MRLLCYLREFIAEMKKSNYVLLALWIVFIIQILFQFLATPRFWIQQRVTQLEPEQHLLFKGVLGEKYIVTSYLPKVHSGTYFYTIFDAIYFWINLKHQRSYQVCANLSFGCSPGITVHESTAFADIYDLKVAGNPEFLSADEKEYCINGVLGFNRGGVEVDKVNGERMNFFVFSTRNALYTIYGVDTENLTSWRQDCTNHQP</sequence>
<evidence type="ECO:0000313" key="3">
    <source>
        <dbReference type="Proteomes" id="UP000288212"/>
    </source>
</evidence>